<dbReference type="Proteomes" id="UP001198182">
    <property type="component" value="Unassembled WGS sequence"/>
</dbReference>
<reference evidence="1" key="1">
    <citation type="submission" date="2021-10" db="EMBL/GenBank/DDBJ databases">
        <title>Anaerobic single-cell dispensing facilitates the cultivation of human gut bacteria.</title>
        <authorList>
            <person name="Afrizal A."/>
        </authorList>
    </citation>
    <scope>NUCLEOTIDE SEQUENCE</scope>
    <source>
        <strain evidence="1">CLA-AA-H215</strain>
    </source>
</reference>
<sequence>MEHYIRIPLSGYCKVDNATKVIEALFYDDEKWGKEFIRLECNNQNCPYTGECYMVKQALNMED</sequence>
<gene>
    <name evidence="1" type="ORF">LKD81_09420</name>
</gene>
<protein>
    <submittedName>
        <fullName evidence="1">Uncharacterized protein</fullName>
    </submittedName>
</protein>
<evidence type="ECO:0000313" key="2">
    <source>
        <dbReference type="Proteomes" id="UP001198182"/>
    </source>
</evidence>
<organism evidence="1 2">
    <name type="scientific">Hominifimenecus microfluidus</name>
    <dbReference type="NCBI Taxonomy" id="2885348"/>
    <lineage>
        <taxon>Bacteria</taxon>
        <taxon>Bacillati</taxon>
        <taxon>Bacillota</taxon>
        <taxon>Clostridia</taxon>
        <taxon>Lachnospirales</taxon>
        <taxon>Lachnospiraceae</taxon>
        <taxon>Hominifimenecus</taxon>
    </lineage>
</organism>
<dbReference type="RefSeq" id="WP_308453732.1">
    <property type="nucleotide sequence ID" value="NZ_JAJEQR010000024.1"/>
</dbReference>
<name>A0AAE3EAG2_9FIRM</name>
<evidence type="ECO:0000313" key="1">
    <source>
        <dbReference type="EMBL" id="MCC2231209.1"/>
    </source>
</evidence>
<dbReference type="EMBL" id="JAJEQR010000024">
    <property type="protein sequence ID" value="MCC2231209.1"/>
    <property type="molecule type" value="Genomic_DNA"/>
</dbReference>
<proteinExistence type="predicted"/>
<keyword evidence="2" id="KW-1185">Reference proteome</keyword>
<dbReference type="AlphaFoldDB" id="A0AAE3EAG2"/>
<comment type="caution">
    <text evidence="1">The sequence shown here is derived from an EMBL/GenBank/DDBJ whole genome shotgun (WGS) entry which is preliminary data.</text>
</comment>
<accession>A0AAE3EAG2</accession>